<proteinExistence type="predicted"/>
<gene>
    <name evidence="1" type="ORF">R3P38DRAFT_2779658</name>
</gene>
<dbReference type="AlphaFoldDB" id="A0AAW0BGD1"/>
<comment type="caution">
    <text evidence="1">The sequence shown here is derived from an EMBL/GenBank/DDBJ whole genome shotgun (WGS) entry which is preliminary data.</text>
</comment>
<name>A0AAW0BGD1_9AGAR</name>
<organism evidence="1 2">
    <name type="scientific">Favolaschia claudopus</name>
    <dbReference type="NCBI Taxonomy" id="2862362"/>
    <lineage>
        <taxon>Eukaryota</taxon>
        <taxon>Fungi</taxon>
        <taxon>Dikarya</taxon>
        <taxon>Basidiomycota</taxon>
        <taxon>Agaricomycotina</taxon>
        <taxon>Agaricomycetes</taxon>
        <taxon>Agaricomycetidae</taxon>
        <taxon>Agaricales</taxon>
        <taxon>Marasmiineae</taxon>
        <taxon>Mycenaceae</taxon>
        <taxon>Favolaschia</taxon>
    </lineage>
</organism>
<dbReference type="EMBL" id="JAWWNJ010000035">
    <property type="protein sequence ID" value="KAK7024112.1"/>
    <property type="molecule type" value="Genomic_DNA"/>
</dbReference>
<reference evidence="1 2" key="1">
    <citation type="journal article" date="2024" name="J Genomics">
        <title>Draft genome sequencing and assembly of Favolaschia claudopus CIRM-BRFM 2984 isolated from oak limbs.</title>
        <authorList>
            <person name="Navarro D."/>
            <person name="Drula E."/>
            <person name="Chaduli D."/>
            <person name="Cazenave R."/>
            <person name="Ahrendt S."/>
            <person name="Wang J."/>
            <person name="Lipzen A."/>
            <person name="Daum C."/>
            <person name="Barry K."/>
            <person name="Grigoriev I.V."/>
            <person name="Favel A."/>
            <person name="Rosso M.N."/>
            <person name="Martin F."/>
        </authorList>
    </citation>
    <scope>NUCLEOTIDE SEQUENCE [LARGE SCALE GENOMIC DNA]</scope>
    <source>
        <strain evidence="1 2">CIRM-BRFM 2984</strain>
    </source>
</reference>
<evidence type="ECO:0000313" key="1">
    <source>
        <dbReference type="EMBL" id="KAK7024112.1"/>
    </source>
</evidence>
<dbReference type="Proteomes" id="UP001362999">
    <property type="component" value="Unassembled WGS sequence"/>
</dbReference>
<accession>A0AAW0BGD1</accession>
<protein>
    <submittedName>
        <fullName evidence="1">Uncharacterized protein</fullName>
    </submittedName>
</protein>
<keyword evidence="2" id="KW-1185">Reference proteome</keyword>
<evidence type="ECO:0000313" key="2">
    <source>
        <dbReference type="Proteomes" id="UP001362999"/>
    </source>
</evidence>
<sequence length="105" mass="11876">MPFWVADVNGDLFWPQGFRNHDKHTRNCAGWSRAPNSRIRRSPGQRGINCSQKAVKMPFWVADVNGDLFQPQGFRNQDNTGVIVVRGDHLEHRTAKSAAVCGEEE</sequence>